<gene>
    <name evidence="2" type="primary">zapA</name>
    <name evidence="2" type="ORF">FQV27_08880</name>
</gene>
<evidence type="ECO:0000256" key="1">
    <source>
        <dbReference type="SAM" id="MobiDB-lite"/>
    </source>
</evidence>
<feature type="compositionally biased region" description="Basic and acidic residues" evidence="1">
    <location>
        <begin position="104"/>
        <end position="113"/>
    </location>
</feature>
<dbReference type="EMBL" id="VOPL01000003">
    <property type="protein sequence ID" value="TXB69080.1"/>
    <property type="molecule type" value="Genomic_DNA"/>
</dbReference>
<protein>
    <submittedName>
        <fullName evidence="2">Cell division protein ZapA</fullName>
    </submittedName>
</protein>
<feature type="region of interest" description="Disordered" evidence="1">
    <location>
        <begin position="101"/>
        <end position="125"/>
    </location>
</feature>
<keyword evidence="2" id="KW-0132">Cell division</keyword>
<dbReference type="InterPro" id="IPR042233">
    <property type="entry name" value="Cell_div_ZapA_N"/>
</dbReference>
<reference evidence="2 3" key="1">
    <citation type="submission" date="2019-08" db="EMBL/GenBank/DDBJ databases">
        <authorList>
            <person name="Ye J."/>
        </authorList>
    </citation>
    <scope>NUCLEOTIDE SEQUENCE [LARGE SCALE GENOMIC DNA]</scope>
    <source>
        <strain evidence="2 3">TK008</strain>
    </source>
</reference>
<comment type="caution">
    <text evidence="2">The sequence shown here is derived from an EMBL/GenBank/DDBJ whole genome shotgun (WGS) entry which is preliminary data.</text>
</comment>
<evidence type="ECO:0000313" key="2">
    <source>
        <dbReference type="EMBL" id="TXB69080.1"/>
    </source>
</evidence>
<dbReference type="RefSeq" id="WP_147097665.1">
    <property type="nucleotide sequence ID" value="NZ_JBHUFH010000002.1"/>
</dbReference>
<dbReference type="Pfam" id="PF05164">
    <property type="entry name" value="ZapA"/>
    <property type="match status" value="1"/>
</dbReference>
<dbReference type="InterPro" id="IPR007838">
    <property type="entry name" value="Cell_div_ZapA-like"/>
</dbReference>
<keyword evidence="2" id="KW-0131">Cell cycle</keyword>
<sequence length="125" mass="13621">MDVTFTIGHKEYSLQAQDGEERLLRRAAALLDEEAEKITEQAGRMPEPRLLLLAGLMLADRFNTMEDRALVAERELARTRNAASGMVASEVQDAMAELAARAESLAERAEEKAGTSSNAEASEKG</sequence>
<dbReference type="Proteomes" id="UP000321562">
    <property type="component" value="Unassembled WGS sequence"/>
</dbReference>
<evidence type="ECO:0000313" key="3">
    <source>
        <dbReference type="Proteomes" id="UP000321562"/>
    </source>
</evidence>
<organism evidence="2 3">
    <name type="scientific">Paracoccus aurantiacus</name>
    <dbReference type="NCBI Taxonomy" id="2599412"/>
    <lineage>
        <taxon>Bacteria</taxon>
        <taxon>Pseudomonadati</taxon>
        <taxon>Pseudomonadota</taxon>
        <taxon>Alphaproteobacteria</taxon>
        <taxon>Rhodobacterales</taxon>
        <taxon>Paracoccaceae</taxon>
        <taxon>Paracoccus</taxon>
    </lineage>
</organism>
<dbReference type="SUPFAM" id="SSF102829">
    <property type="entry name" value="Cell division protein ZapA-like"/>
    <property type="match status" value="1"/>
</dbReference>
<proteinExistence type="predicted"/>
<keyword evidence="3" id="KW-1185">Reference proteome</keyword>
<dbReference type="OrthoDB" id="9797575at2"/>
<dbReference type="GO" id="GO:0051301">
    <property type="term" value="P:cell division"/>
    <property type="evidence" value="ECO:0007669"/>
    <property type="project" value="UniProtKB-KW"/>
</dbReference>
<name>A0A5C6S379_9RHOB</name>
<feature type="compositionally biased region" description="Polar residues" evidence="1">
    <location>
        <begin position="114"/>
        <end position="125"/>
    </location>
</feature>
<accession>A0A5C6S379</accession>
<dbReference type="AlphaFoldDB" id="A0A5C6S379"/>
<dbReference type="Gene3D" id="3.30.160.880">
    <property type="entry name" value="Cell division protein ZapA protomer, N-terminal domain"/>
    <property type="match status" value="1"/>
</dbReference>
<dbReference type="InterPro" id="IPR036192">
    <property type="entry name" value="Cell_div_ZapA-like_sf"/>
</dbReference>